<evidence type="ECO:0000313" key="2">
    <source>
        <dbReference type="Proteomes" id="UP001497516"/>
    </source>
</evidence>
<dbReference type="EMBL" id="OZ034822">
    <property type="protein sequence ID" value="CAL1412330.1"/>
    <property type="molecule type" value="Genomic_DNA"/>
</dbReference>
<reference evidence="1 2" key="1">
    <citation type="submission" date="2024-04" db="EMBL/GenBank/DDBJ databases">
        <authorList>
            <person name="Fracassetti M."/>
        </authorList>
    </citation>
    <scope>NUCLEOTIDE SEQUENCE [LARGE SCALE GENOMIC DNA]</scope>
</reference>
<evidence type="ECO:0000313" key="1">
    <source>
        <dbReference type="EMBL" id="CAL1412330.1"/>
    </source>
</evidence>
<keyword evidence="2" id="KW-1185">Reference proteome</keyword>
<accession>A0AAV2GSR5</accession>
<sequence length="148" mass="16254">MEVMEAEPMTNRKSKKKRIELGISCMLNTKVSSVLAVLRRPTADPTAAQFLSQEEKNSDTALVTHSNPQLDPTWPACGFRASEEAEGDCRNDSRSAAASVQEEPCPHGVPLQFAQDGHCCVRRRRLIPVGSIWRGGLGFSLTRQCGKD</sequence>
<proteinExistence type="predicted"/>
<dbReference type="AlphaFoldDB" id="A0AAV2GSR5"/>
<protein>
    <submittedName>
        <fullName evidence="1">Uncharacterized protein</fullName>
    </submittedName>
</protein>
<organism evidence="1 2">
    <name type="scientific">Linum trigynum</name>
    <dbReference type="NCBI Taxonomy" id="586398"/>
    <lineage>
        <taxon>Eukaryota</taxon>
        <taxon>Viridiplantae</taxon>
        <taxon>Streptophyta</taxon>
        <taxon>Embryophyta</taxon>
        <taxon>Tracheophyta</taxon>
        <taxon>Spermatophyta</taxon>
        <taxon>Magnoliopsida</taxon>
        <taxon>eudicotyledons</taxon>
        <taxon>Gunneridae</taxon>
        <taxon>Pentapetalae</taxon>
        <taxon>rosids</taxon>
        <taxon>fabids</taxon>
        <taxon>Malpighiales</taxon>
        <taxon>Linaceae</taxon>
        <taxon>Linum</taxon>
    </lineage>
</organism>
<dbReference type="Proteomes" id="UP001497516">
    <property type="component" value="Chromosome 9"/>
</dbReference>
<name>A0AAV2GSR5_9ROSI</name>
<gene>
    <name evidence="1" type="ORF">LTRI10_LOCUS51631</name>
</gene>